<reference evidence="3 4" key="1">
    <citation type="submission" date="2020-02" db="EMBL/GenBank/DDBJ databases">
        <title>Draft genome sequence of Haematococcus lacustris strain NIES-144.</title>
        <authorList>
            <person name="Morimoto D."/>
            <person name="Nakagawa S."/>
            <person name="Yoshida T."/>
            <person name="Sawayama S."/>
        </authorList>
    </citation>
    <scope>NUCLEOTIDE SEQUENCE [LARGE SCALE GENOMIC DNA]</scope>
    <source>
        <strain evidence="3 4">NIES-144</strain>
    </source>
</reference>
<dbReference type="Proteomes" id="UP000485058">
    <property type="component" value="Unassembled WGS sequence"/>
</dbReference>
<feature type="coiled-coil region" evidence="1">
    <location>
        <begin position="27"/>
        <end position="54"/>
    </location>
</feature>
<evidence type="ECO:0000256" key="2">
    <source>
        <dbReference type="SAM" id="MobiDB-lite"/>
    </source>
</evidence>
<comment type="caution">
    <text evidence="3">The sequence shown here is derived from an EMBL/GenBank/DDBJ whole genome shotgun (WGS) entry which is preliminary data.</text>
</comment>
<keyword evidence="1" id="KW-0175">Coiled coil</keyword>
<dbReference type="EMBL" id="BLLF01000744">
    <property type="protein sequence ID" value="GFH14583.1"/>
    <property type="molecule type" value="Genomic_DNA"/>
</dbReference>
<evidence type="ECO:0000256" key="1">
    <source>
        <dbReference type="SAM" id="Coils"/>
    </source>
</evidence>
<protein>
    <submittedName>
        <fullName evidence="3">Uncharacterized protein</fullName>
    </submittedName>
</protein>
<gene>
    <name evidence="3" type="ORF">HaLaN_10669</name>
</gene>
<feature type="region of interest" description="Disordered" evidence="2">
    <location>
        <begin position="56"/>
        <end position="80"/>
    </location>
</feature>
<feature type="non-terminal residue" evidence="3">
    <location>
        <position position="80"/>
    </location>
</feature>
<feature type="region of interest" description="Disordered" evidence="2">
    <location>
        <begin position="1"/>
        <end position="21"/>
    </location>
</feature>
<dbReference type="AlphaFoldDB" id="A0A699YWI8"/>
<proteinExistence type="predicted"/>
<keyword evidence="4" id="KW-1185">Reference proteome</keyword>
<evidence type="ECO:0000313" key="3">
    <source>
        <dbReference type="EMBL" id="GFH14583.1"/>
    </source>
</evidence>
<accession>A0A699YWI8</accession>
<evidence type="ECO:0000313" key="4">
    <source>
        <dbReference type="Proteomes" id="UP000485058"/>
    </source>
</evidence>
<organism evidence="3 4">
    <name type="scientific">Haematococcus lacustris</name>
    <name type="common">Green alga</name>
    <name type="synonym">Haematococcus pluvialis</name>
    <dbReference type="NCBI Taxonomy" id="44745"/>
    <lineage>
        <taxon>Eukaryota</taxon>
        <taxon>Viridiplantae</taxon>
        <taxon>Chlorophyta</taxon>
        <taxon>core chlorophytes</taxon>
        <taxon>Chlorophyceae</taxon>
        <taxon>CS clade</taxon>
        <taxon>Chlamydomonadales</taxon>
        <taxon>Haematococcaceae</taxon>
        <taxon>Haematococcus</taxon>
    </lineage>
</organism>
<sequence length="80" mass="8156">MSSQPTPALEEQGGLTCPVTPAPACANGGASSEVEELQQQLDAVQAQVLLLSKGLRAKVDPGRDPGPGRQLQGDGPLEHG</sequence>
<name>A0A699YWI8_HAELA</name>